<evidence type="ECO:0000256" key="1">
    <source>
        <dbReference type="ARBA" id="ARBA00006079"/>
    </source>
</evidence>
<evidence type="ECO:0000256" key="4">
    <source>
        <dbReference type="ARBA" id="ARBA00023163"/>
    </source>
</evidence>
<dbReference type="GO" id="GO:0003700">
    <property type="term" value="F:DNA-binding transcription factor activity"/>
    <property type="evidence" value="ECO:0007669"/>
    <property type="project" value="InterPro"/>
</dbReference>
<keyword evidence="4" id="KW-0804">Transcription</keyword>
<feature type="compositionally biased region" description="Polar residues" evidence="6">
    <location>
        <begin position="334"/>
        <end position="343"/>
    </location>
</feature>
<evidence type="ECO:0000256" key="5">
    <source>
        <dbReference type="ARBA" id="ARBA00023242"/>
    </source>
</evidence>
<dbReference type="PROSITE" id="PS50217">
    <property type="entry name" value="BZIP"/>
    <property type="match status" value="1"/>
</dbReference>
<dbReference type="GO" id="GO:0003677">
    <property type="term" value="F:DNA binding"/>
    <property type="evidence" value="ECO:0007669"/>
    <property type="project" value="UniProtKB-KW"/>
</dbReference>
<reference evidence="8" key="2">
    <citation type="submission" date="2025-08" db="UniProtKB">
        <authorList>
            <consortium name="Ensembl"/>
        </authorList>
    </citation>
    <scope>IDENTIFICATION</scope>
</reference>
<keyword evidence="5" id="KW-0539">Nucleus</keyword>
<dbReference type="InterPro" id="IPR046347">
    <property type="entry name" value="bZIP_sf"/>
</dbReference>
<dbReference type="GO" id="GO:0007623">
    <property type="term" value="P:circadian rhythm"/>
    <property type="evidence" value="ECO:0007669"/>
    <property type="project" value="TreeGrafter"/>
</dbReference>
<name>A0A8C7M0I6_ONCMY</name>
<dbReference type="AlphaFoldDB" id="A0A8C7M0I6"/>
<dbReference type="InterPro" id="IPR047229">
    <property type="entry name" value="NFIL3-like"/>
</dbReference>
<comment type="similarity">
    <text evidence="1">Belongs to the bZIP family. NFIL3 subfamily.</text>
</comment>
<reference evidence="8" key="1">
    <citation type="submission" date="2020-07" db="EMBL/GenBank/DDBJ databases">
        <title>A long reads based de novo assembly of the rainbow trout Arlee double haploid line genome.</title>
        <authorList>
            <person name="Gao G."/>
            <person name="Palti Y."/>
        </authorList>
    </citation>
    <scope>NUCLEOTIDE SEQUENCE [LARGE SCALE GENOMIC DNA]</scope>
</reference>
<sequence>MAKQWISVGGMQTSQDTSLYPKVMSTTTMLSSPSQESGDNTSSPVRLYANSVLGLNSTFSPKGRLRVRRKREFIPEEQKDGNYWFKRKRNNEAAKMSRQRRRMEGILLEGRANELLRENEKLRATLSAVQYRAIGVDGGRDKPVDEQHFSTHCFHPASTSVPRAAPWMLPPDVSFGTTFNVSKDVSDNTFTSGFTHNPDFPNVGTCRRTHLNCSDVSHQFHFPDKECFSGAGVPDSYPPVPILNDYQCYRNVGIACNVGHYPSHIFESPSRYSASPNVGISYSVIRTSAQYSNARAHHARDANIEDFANGNTPVDLDRANKVISTDGQSHRTEPCSSEITESGAQAHDRTTTEASDGGTMYLLPHKLRFKANKPLKEQTNLLNRASTDNDNEIKNSGQLCIYNGTRPMRHMDEQEFIQWDCEKESKPNSSRSNVQPEKDKLPQYFASSCSKLLVSKEATTPEIMTSSPATIVSGEIIENGHLRHQLASLCAEVKNLKQIILSKSHRFLD</sequence>
<evidence type="ECO:0000259" key="7">
    <source>
        <dbReference type="PROSITE" id="PS50217"/>
    </source>
</evidence>
<dbReference type="FunFam" id="1.20.5.170:FF:000025">
    <property type="entry name" value="nuclear factor interleukin-3-regulated protein-like"/>
    <property type="match status" value="1"/>
</dbReference>
<evidence type="ECO:0000313" key="8">
    <source>
        <dbReference type="Ensembl" id="ENSOMYP00000006486.2"/>
    </source>
</evidence>
<dbReference type="Proteomes" id="UP000694395">
    <property type="component" value="Chromosome 5"/>
</dbReference>
<dbReference type="GO" id="GO:0005634">
    <property type="term" value="C:nucleus"/>
    <property type="evidence" value="ECO:0007669"/>
    <property type="project" value="TreeGrafter"/>
</dbReference>
<dbReference type="SUPFAM" id="SSF57959">
    <property type="entry name" value="Leucine zipper domain"/>
    <property type="match status" value="1"/>
</dbReference>
<evidence type="ECO:0000256" key="2">
    <source>
        <dbReference type="ARBA" id="ARBA00023015"/>
    </source>
</evidence>
<keyword evidence="3" id="KW-0238">DNA-binding</keyword>
<feature type="region of interest" description="Disordered" evidence="6">
    <location>
        <begin position="324"/>
        <end position="358"/>
    </location>
</feature>
<dbReference type="PANTHER" id="PTHR15284">
    <property type="entry name" value="NUCLEAR FACTOR INTERLEUKIN-3-REGULATED PROTEIN"/>
    <property type="match status" value="1"/>
</dbReference>
<evidence type="ECO:0000313" key="9">
    <source>
        <dbReference type="Proteomes" id="UP000694395"/>
    </source>
</evidence>
<proteinExistence type="inferred from homology"/>
<protein>
    <recommendedName>
        <fullName evidence="7">BZIP domain-containing protein</fullName>
    </recommendedName>
</protein>
<reference evidence="8" key="3">
    <citation type="submission" date="2025-09" db="UniProtKB">
        <authorList>
            <consortium name="Ensembl"/>
        </authorList>
    </citation>
    <scope>IDENTIFICATION</scope>
</reference>
<dbReference type="InterPro" id="IPR004827">
    <property type="entry name" value="bZIP"/>
</dbReference>
<dbReference type="SMART" id="SM00338">
    <property type="entry name" value="BRLZ"/>
    <property type="match status" value="1"/>
</dbReference>
<keyword evidence="9" id="KW-1185">Reference proteome</keyword>
<dbReference type="Ensembl" id="ENSOMYT00000007194.2">
    <property type="protein sequence ID" value="ENSOMYP00000006486.2"/>
    <property type="gene ID" value="ENSOMYG00000003291.2"/>
</dbReference>
<evidence type="ECO:0000256" key="6">
    <source>
        <dbReference type="SAM" id="MobiDB-lite"/>
    </source>
</evidence>
<feature type="domain" description="BZIP" evidence="7">
    <location>
        <begin position="80"/>
        <end position="130"/>
    </location>
</feature>
<keyword evidence="2" id="KW-0805">Transcription regulation</keyword>
<evidence type="ECO:0000256" key="3">
    <source>
        <dbReference type="ARBA" id="ARBA00023125"/>
    </source>
</evidence>
<dbReference type="Gene3D" id="1.20.5.170">
    <property type="match status" value="1"/>
</dbReference>
<accession>A0A8C7M0I6</accession>
<dbReference type="GeneTree" id="ENSGT00940000175401"/>
<dbReference type="Pfam" id="PF07716">
    <property type="entry name" value="bZIP_2"/>
    <property type="match status" value="1"/>
</dbReference>
<dbReference type="PANTHER" id="PTHR15284:SF0">
    <property type="entry name" value="GH23983P"/>
    <property type="match status" value="1"/>
</dbReference>
<organism evidence="8 9">
    <name type="scientific">Oncorhynchus mykiss</name>
    <name type="common">Rainbow trout</name>
    <name type="synonym">Salmo gairdneri</name>
    <dbReference type="NCBI Taxonomy" id="8022"/>
    <lineage>
        <taxon>Eukaryota</taxon>
        <taxon>Metazoa</taxon>
        <taxon>Chordata</taxon>
        <taxon>Craniata</taxon>
        <taxon>Vertebrata</taxon>
        <taxon>Euteleostomi</taxon>
        <taxon>Actinopterygii</taxon>
        <taxon>Neopterygii</taxon>
        <taxon>Teleostei</taxon>
        <taxon>Protacanthopterygii</taxon>
        <taxon>Salmoniformes</taxon>
        <taxon>Salmonidae</taxon>
        <taxon>Salmoninae</taxon>
        <taxon>Oncorhynchus</taxon>
    </lineage>
</organism>